<dbReference type="Proteomes" id="UP000664628">
    <property type="component" value="Unassembled WGS sequence"/>
</dbReference>
<name>A0ABS3JAD2_9BACT</name>
<evidence type="ECO:0000313" key="3">
    <source>
        <dbReference type="Proteomes" id="UP000664628"/>
    </source>
</evidence>
<dbReference type="InterPro" id="IPR003961">
    <property type="entry name" value="FN3_dom"/>
</dbReference>
<dbReference type="SUPFAM" id="SSF49265">
    <property type="entry name" value="Fibronectin type III"/>
    <property type="match status" value="1"/>
</dbReference>
<protein>
    <submittedName>
        <fullName evidence="2">Fibronectin type III domain-containing protein</fullName>
    </submittedName>
</protein>
<dbReference type="CDD" id="cd00063">
    <property type="entry name" value="FN3"/>
    <property type="match status" value="1"/>
</dbReference>
<dbReference type="PROSITE" id="PS50853">
    <property type="entry name" value="FN3"/>
    <property type="match status" value="1"/>
</dbReference>
<accession>A0ABS3JAD2</accession>
<dbReference type="InterPro" id="IPR013783">
    <property type="entry name" value="Ig-like_fold"/>
</dbReference>
<evidence type="ECO:0000259" key="1">
    <source>
        <dbReference type="PROSITE" id="PS50853"/>
    </source>
</evidence>
<organism evidence="2 3">
    <name type="scientific">Fibrella forsythiae</name>
    <dbReference type="NCBI Taxonomy" id="2817061"/>
    <lineage>
        <taxon>Bacteria</taxon>
        <taxon>Pseudomonadati</taxon>
        <taxon>Bacteroidota</taxon>
        <taxon>Cytophagia</taxon>
        <taxon>Cytophagales</taxon>
        <taxon>Spirosomataceae</taxon>
        <taxon>Fibrella</taxon>
    </lineage>
</organism>
<reference evidence="2 3" key="1">
    <citation type="submission" date="2021-03" db="EMBL/GenBank/DDBJ databases">
        <title>Fibrella sp. HMF5405 genome sequencing and assembly.</title>
        <authorList>
            <person name="Kang H."/>
            <person name="Kim H."/>
            <person name="Bae S."/>
            <person name="Joh K."/>
        </authorList>
    </citation>
    <scope>NUCLEOTIDE SEQUENCE [LARGE SCALE GENOMIC DNA]</scope>
    <source>
        <strain evidence="2 3">HMF5405</strain>
    </source>
</reference>
<dbReference type="InterPro" id="IPR036116">
    <property type="entry name" value="FN3_sf"/>
</dbReference>
<proteinExistence type="predicted"/>
<sequence length="402" mass="44043">MNQALTIDEPLGPGWRFSLDATAPTSAYQESRTFTQDASGQPFVDGKDYLLYAYHEPTGEHLTDSATFWTGPTDYVLRKDADLPDLGQITRRGAITIRTLTVGGLRSKSWPLVKHPVRLFAELALSDGASELALLSLADLAELLAPLFNLGPVEELPAYVPVQIWRWVIDTSTDELPAYVPVRIWRFVPDTVLTRPAPPSNLELIDDGGRWKLKFTDNSDNEASFRVVRKTADGTYQPYVSIPANTTLSGYLPDIDGVSTYTLKIQAVNGAGESGYSNEVVLRPPTPVPTVPTITKMYTAIVAGPAPKNTLAVRPELSVADEVEWKWVNASGSIVYADWTAYGIPAPWQNNDYLLYFDTGVPAGTIQYLYCRPKSNPSAVSGPYACVFGGTGLHTWQLINPS</sequence>
<dbReference type="RefSeq" id="WP_207326882.1">
    <property type="nucleotide sequence ID" value="NZ_JAFMYW010000001.1"/>
</dbReference>
<evidence type="ECO:0000313" key="2">
    <source>
        <dbReference type="EMBL" id="MBO0946955.1"/>
    </source>
</evidence>
<comment type="caution">
    <text evidence="2">The sequence shown here is derived from an EMBL/GenBank/DDBJ whole genome shotgun (WGS) entry which is preliminary data.</text>
</comment>
<feature type="domain" description="Fibronectin type-III" evidence="1">
    <location>
        <begin position="195"/>
        <end position="289"/>
    </location>
</feature>
<keyword evidence="3" id="KW-1185">Reference proteome</keyword>
<dbReference type="Gene3D" id="2.60.40.10">
    <property type="entry name" value="Immunoglobulins"/>
    <property type="match status" value="1"/>
</dbReference>
<gene>
    <name evidence="2" type="ORF">J2I46_00060</name>
</gene>
<dbReference type="EMBL" id="JAFMYW010000001">
    <property type="protein sequence ID" value="MBO0946955.1"/>
    <property type="molecule type" value="Genomic_DNA"/>
</dbReference>